<dbReference type="EMBL" id="FJOG01000027">
    <property type="protein sequence ID" value="CZR64634.1"/>
    <property type="molecule type" value="Genomic_DNA"/>
</dbReference>
<reference evidence="2 3" key="1">
    <citation type="submission" date="2016-03" db="EMBL/GenBank/DDBJ databases">
        <authorList>
            <person name="Ploux O."/>
        </authorList>
    </citation>
    <scope>NUCLEOTIDE SEQUENCE [LARGE SCALE GENOMIC DNA]</scope>
    <source>
        <strain evidence="2 3">UAMH 11012</strain>
    </source>
</reference>
<accession>A0A1L7XHY1</accession>
<gene>
    <name evidence="2" type="ORF">PAC_14532</name>
</gene>
<dbReference type="AlphaFoldDB" id="A0A1L7XHY1"/>
<dbReference type="Proteomes" id="UP000184330">
    <property type="component" value="Unassembled WGS sequence"/>
</dbReference>
<keyword evidence="1" id="KW-0472">Membrane</keyword>
<proteinExistence type="predicted"/>
<evidence type="ECO:0000313" key="3">
    <source>
        <dbReference type="Proteomes" id="UP000184330"/>
    </source>
</evidence>
<keyword evidence="3" id="KW-1185">Reference proteome</keyword>
<keyword evidence="1" id="KW-0812">Transmembrane</keyword>
<evidence type="ECO:0000313" key="2">
    <source>
        <dbReference type="EMBL" id="CZR64634.1"/>
    </source>
</evidence>
<evidence type="ECO:0000256" key="1">
    <source>
        <dbReference type="SAM" id="Phobius"/>
    </source>
</evidence>
<organism evidence="2 3">
    <name type="scientific">Phialocephala subalpina</name>
    <dbReference type="NCBI Taxonomy" id="576137"/>
    <lineage>
        <taxon>Eukaryota</taxon>
        <taxon>Fungi</taxon>
        <taxon>Dikarya</taxon>
        <taxon>Ascomycota</taxon>
        <taxon>Pezizomycotina</taxon>
        <taxon>Leotiomycetes</taxon>
        <taxon>Helotiales</taxon>
        <taxon>Mollisiaceae</taxon>
        <taxon>Phialocephala</taxon>
        <taxon>Phialocephala fortinii species complex</taxon>
    </lineage>
</organism>
<feature type="transmembrane region" description="Helical" evidence="1">
    <location>
        <begin position="96"/>
        <end position="116"/>
    </location>
</feature>
<dbReference type="OrthoDB" id="10344355at2759"/>
<protein>
    <submittedName>
        <fullName evidence="2">Uncharacterized protein</fullName>
    </submittedName>
</protein>
<sequence>MWRAREAGRNVQLIGRTLFARPCIQFGYISSIKPSRFLSPSQQSFDYKRSLLPTTSHRNLSVHHRLLERPPPKTYFTLPEAENKSRPKFIRRTFKVVFKVFLGIIFVFIIIDISPYRETIEYPIIEASDGTEAADLNNYSPLRAALGWEPWPVFKPSASGEIAIFFIVVGIEEVSPTSHILTLRPRAWWEYPEKGQAGDPYERYSKRGPWGVEIEEPTGMRKFYTVLTPRPDDVVGDLRIMVDCESAEEDIMASYVAGRDVGDWVLVLGPRRENTIAAAE</sequence>
<name>A0A1L7XHY1_9HELO</name>
<keyword evidence="1" id="KW-1133">Transmembrane helix</keyword>